<dbReference type="HOGENOM" id="CLU_2570905_0_0_10"/>
<feature type="transmembrane region" description="Helical" evidence="1">
    <location>
        <begin position="6"/>
        <end position="23"/>
    </location>
</feature>
<keyword evidence="3" id="KW-1185">Reference proteome</keyword>
<keyword evidence="1" id="KW-0812">Transmembrane</keyword>
<feature type="transmembrane region" description="Helical" evidence="1">
    <location>
        <begin position="35"/>
        <end position="62"/>
    </location>
</feature>
<keyword evidence="1" id="KW-0472">Membrane</keyword>
<dbReference type="Proteomes" id="UP000033109">
    <property type="component" value="Chromosome"/>
</dbReference>
<protein>
    <submittedName>
        <fullName evidence="2">Uncharacterized protein</fullName>
    </submittedName>
</protein>
<evidence type="ECO:0000313" key="2">
    <source>
        <dbReference type="EMBL" id="AKD04542.1"/>
    </source>
</evidence>
<keyword evidence="1" id="KW-1133">Transmembrane helix</keyword>
<gene>
    <name evidence="2" type="ORF">PKOR_17375</name>
</gene>
<proteinExistence type="predicted"/>
<reference evidence="2 3" key="1">
    <citation type="journal article" date="2015" name="Sci. Rep.">
        <title>Unraveling adaptation of Pontibacter korlensis to radiation and infertility in desert through complete genome and comparative transcriptomic analysis.</title>
        <authorList>
            <person name="Dai J."/>
            <person name="Dai W."/>
            <person name="Qiu C."/>
            <person name="Yang Z."/>
            <person name="Zhang Y."/>
            <person name="Zhou M."/>
            <person name="Zhang L."/>
            <person name="Fang C."/>
            <person name="Gao Q."/>
            <person name="Yang Q."/>
            <person name="Li X."/>
            <person name="Wang Z."/>
            <person name="Wang Z."/>
            <person name="Jia Z."/>
            <person name="Chen X."/>
        </authorList>
    </citation>
    <scope>NUCLEOTIDE SEQUENCE [LARGE SCALE GENOMIC DNA]</scope>
    <source>
        <strain evidence="2 3">X14-1T</strain>
    </source>
</reference>
<dbReference type="EMBL" id="CP009621">
    <property type="protein sequence ID" value="AKD04542.1"/>
    <property type="molecule type" value="Genomic_DNA"/>
</dbReference>
<dbReference type="KEGG" id="pko:PKOR_17375"/>
<evidence type="ECO:0000313" key="3">
    <source>
        <dbReference type="Proteomes" id="UP000033109"/>
    </source>
</evidence>
<dbReference type="AlphaFoldDB" id="A0A0E3UXU2"/>
<accession>A0A0E3UXU2</accession>
<sequence>MLDIINLIAFSGIFNVLFFWYASTKMSSKPDPIKTLIVSFVFSIPLSFLLIGVYTTMLIYAVKNGASEDAMWEYMEQEELQ</sequence>
<organism evidence="2 3">
    <name type="scientific">Pontibacter korlensis</name>
    <dbReference type="NCBI Taxonomy" id="400092"/>
    <lineage>
        <taxon>Bacteria</taxon>
        <taxon>Pseudomonadati</taxon>
        <taxon>Bacteroidota</taxon>
        <taxon>Cytophagia</taxon>
        <taxon>Cytophagales</taxon>
        <taxon>Hymenobacteraceae</taxon>
        <taxon>Pontibacter</taxon>
    </lineage>
</organism>
<dbReference type="PATRIC" id="fig|400092.3.peg.3810"/>
<evidence type="ECO:0000256" key="1">
    <source>
        <dbReference type="SAM" id="Phobius"/>
    </source>
</evidence>
<name>A0A0E3UXU2_9BACT</name>
<dbReference type="OrthoDB" id="853435at2"/>